<dbReference type="OrthoDB" id="10528979at2759"/>
<dbReference type="STRING" id="63057.A0A2P5EE32"/>
<keyword evidence="5" id="KW-1185">Reference proteome</keyword>
<sequence>MLVNYTNGLVNNLQDNHEAKPAASTAKDKDTKPNPNRYSGYVLAGAFVLCLIVVIVLVTVLGPTYPLFILEDVTVRSFNASAGTPLVTLTSHLDATISAGNPSRIHAIGYHGLRAYVEYQSQWITAPEVPLSPPDLYQSTASHRSTATWTPSFAGDAVRVSPALLQDLNAGVVNVTIHVKGRVRGIIGALKSAPWSLDVRCRASLPFGKLGAGVPVPGGGLKFALGKPCFNRG</sequence>
<comment type="subcellular location">
    <subcellularLocation>
        <location evidence="1">Membrane</location>
    </subcellularLocation>
</comment>
<accession>A0A2P5EE32</accession>
<dbReference type="PANTHER" id="PTHR31415">
    <property type="entry name" value="OS05G0367900 PROTEIN"/>
    <property type="match status" value="1"/>
</dbReference>
<dbReference type="InterPro" id="IPR044839">
    <property type="entry name" value="NDR1-like"/>
</dbReference>
<name>A0A2P5EE32_TREOI</name>
<keyword evidence="3" id="KW-1133">Transmembrane helix</keyword>
<comment type="caution">
    <text evidence="4">The sequence shown here is derived from an EMBL/GenBank/DDBJ whole genome shotgun (WGS) entry which is preliminary data.</text>
</comment>
<organism evidence="4 5">
    <name type="scientific">Trema orientale</name>
    <name type="common">Charcoal tree</name>
    <name type="synonym">Celtis orientalis</name>
    <dbReference type="NCBI Taxonomy" id="63057"/>
    <lineage>
        <taxon>Eukaryota</taxon>
        <taxon>Viridiplantae</taxon>
        <taxon>Streptophyta</taxon>
        <taxon>Embryophyta</taxon>
        <taxon>Tracheophyta</taxon>
        <taxon>Spermatophyta</taxon>
        <taxon>Magnoliopsida</taxon>
        <taxon>eudicotyledons</taxon>
        <taxon>Gunneridae</taxon>
        <taxon>Pentapetalae</taxon>
        <taxon>rosids</taxon>
        <taxon>fabids</taxon>
        <taxon>Rosales</taxon>
        <taxon>Cannabaceae</taxon>
        <taxon>Trema</taxon>
    </lineage>
</organism>
<gene>
    <name evidence="4" type="ORF">TorRG33x02_204480</name>
</gene>
<dbReference type="GO" id="GO:0005886">
    <property type="term" value="C:plasma membrane"/>
    <property type="evidence" value="ECO:0007669"/>
    <property type="project" value="TreeGrafter"/>
</dbReference>
<reference evidence="5" key="1">
    <citation type="submission" date="2016-06" db="EMBL/GenBank/DDBJ databases">
        <title>Parallel loss of symbiosis genes in relatives of nitrogen-fixing non-legume Parasponia.</title>
        <authorList>
            <person name="Van Velzen R."/>
            <person name="Holmer R."/>
            <person name="Bu F."/>
            <person name="Rutten L."/>
            <person name="Van Zeijl A."/>
            <person name="Liu W."/>
            <person name="Santuari L."/>
            <person name="Cao Q."/>
            <person name="Sharma T."/>
            <person name="Shen D."/>
            <person name="Roswanjaya Y."/>
            <person name="Wardhani T."/>
            <person name="Kalhor M.S."/>
            <person name="Jansen J."/>
            <person name="Van den Hoogen J."/>
            <person name="Gungor B."/>
            <person name="Hartog M."/>
            <person name="Hontelez J."/>
            <person name="Verver J."/>
            <person name="Yang W.-C."/>
            <person name="Schijlen E."/>
            <person name="Repin R."/>
            <person name="Schilthuizen M."/>
            <person name="Schranz E."/>
            <person name="Heidstra R."/>
            <person name="Miyata K."/>
            <person name="Fedorova E."/>
            <person name="Kohlen W."/>
            <person name="Bisseling T."/>
            <person name="Smit S."/>
            <person name="Geurts R."/>
        </authorList>
    </citation>
    <scope>NUCLEOTIDE SEQUENCE [LARGE SCALE GENOMIC DNA]</scope>
    <source>
        <strain evidence="5">cv. RG33-2</strain>
    </source>
</reference>
<dbReference type="GO" id="GO:0009506">
    <property type="term" value="C:plasmodesma"/>
    <property type="evidence" value="ECO:0007669"/>
    <property type="project" value="TreeGrafter"/>
</dbReference>
<evidence type="ECO:0000256" key="3">
    <source>
        <dbReference type="SAM" id="Phobius"/>
    </source>
</evidence>
<keyword evidence="2 3" id="KW-0472">Membrane</keyword>
<evidence type="ECO:0000256" key="1">
    <source>
        <dbReference type="ARBA" id="ARBA00004370"/>
    </source>
</evidence>
<dbReference type="GO" id="GO:0098542">
    <property type="term" value="P:defense response to other organism"/>
    <property type="evidence" value="ECO:0007669"/>
    <property type="project" value="InterPro"/>
</dbReference>
<dbReference type="AlphaFoldDB" id="A0A2P5EE32"/>
<evidence type="ECO:0000256" key="2">
    <source>
        <dbReference type="ARBA" id="ARBA00023136"/>
    </source>
</evidence>
<feature type="transmembrane region" description="Helical" evidence="3">
    <location>
        <begin position="38"/>
        <end position="61"/>
    </location>
</feature>
<dbReference type="PANTHER" id="PTHR31415:SF166">
    <property type="entry name" value="LATE EMBRYOGENESIS ABUNDANT (LEA) HYDROXYPROLINE-RICH GLYCOPROTEIN FAMILY"/>
    <property type="match status" value="1"/>
</dbReference>
<evidence type="ECO:0000313" key="4">
    <source>
        <dbReference type="EMBL" id="PON83781.1"/>
    </source>
</evidence>
<dbReference type="Proteomes" id="UP000237000">
    <property type="component" value="Unassembled WGS sequence"/>
</dbReference>
<proteinExistence type="predicted"/>
<dbReference type="EMBL" id="JXTC01000173">
    <property type="protein sequence ID" value="PON83781.1"/>
    <property type="molecule type" value="Genomic_DNA"/>
</dbReference>
<keyword evidence="3" id="KW-0812">Transmembrane</keyword>
<protein>
    <submittedName>
        <fullName evidence="4">Protein YLS</fullName>
    </submittedName>
</protein>
<dbReference type="InParanoid" id="A0A2P5EE32"/>
<evidence type="ECO:0000313" key="5">
    <source>
        <dbReference type="Proteomes" id="UP000237000"/>
    </source>
</evidence>